<evidence type="ECO:0000256" key="2">
    <source>
        <dbReference type="ARBA" id="ARBA00022723"/>
    </source>
</evidence>
<evidence type="ECO:0000256" key="1">
    <source>
        <dbReference type="ARBA" id="ARBA00001947"/>
    </source>
</evidence>
<dbReference type="OrthoDB" id="1879366at2759"/>
<dbReference type="InterPro" id="IPR013154">
    <property type="entry name" value="ADH-like_N"/>
</dbReference>
<dbReference type="GO" id="GO:0008270">
    <property type="term" value="F:zinc ion binding"/>
    <property type="evidence" value="ECO:0007669"/>
    <property type="project" value="InterPro"/>
</dbReference>
<dbReference type="SMART" id="SM00829">
    <property type="entry name" value="PKS_ER"/>
    <property type="match status" value="1"/>
</dbReference>
<protein>
    <submittedName>
        <fullName evidence="7">NADP-dependent alcohol dehydrogenase C 2</fullName>
    </submittedName>
</protein>
<dbReference type="Gene3D" id="3.40.50.720">
    <property type="entry name" value="NAD(P)-binding Rossmann-like Domain"/>
    <property type="match status" value="1"/>
</dbReference>
<organism evidence="7 8">
    <name type="scientific">Choanephora cucurbitarum</name>
    <dbReference type="NCBI Taxonomy" id="101091"/>
    <lineage>
        <taxon>Eukaryota</taxon>
        <taxon>Fungi</taxon>
        <taxon>Fungi incertae sedis</taxon>
        <taxon>Mucoromycota</taxon>
        <taxon>Mucoromycotina</taxon>
        <taxon>Mucoromycetes</taxon>
        <taxon>Mucorales</taxon>
        <taxon>Mucorineae</taxon>
        <taxon>Choanephoraceae</taxon>
        <taxon>Choanephoroideae</taxon>
        <taxon>Choanephora</taxon>
    </lineage>
</organism>
<keyword evidence="3 5" id="KW-0862">Zinc</keyword>
<sequence>MSSDNTFTAYAGVAKDKPLEKMQLELREWDEDCVQIDITHCGICGSDIHTLDQGDQWGATDYPCVVGHEITGIVTRIGRNVTHVKEGDRVGIGAQSGSCHHCSHCEEGMENLCYNGHVGTYNGKYENGSKSYGGYADKWRGDRRFVFKIPDHLSNEVAATFFCAGVTTFAPLRRSGVNEDSVVGIMGLGGLGHYGVLWAKAMGAKVIGMSHSDKKRDVAKELGCDEYLVTSDPEQMKKYKKQLTHILCTGCSPDFKWSDYLSLLHGNGYFLNVNFPEWEFPPIPPLVLIFNQCFIHGSAIGSPKEIEEMLKFAEEKQVKPWIQKYPMKDVQRAVDDFRAGKPRFRFVLEN</sequence>
<dbReference type="CDD" id="cd05283">
    <property type="entry name" value="CAD1"/>
    <property type="match status" value="1"/>
</dbReference>
<gene>
    <name evidence="7" type="primary">adhC2_3</name>
    <name evidence="7" type="ORF">A0J61_00578</name>
</gene>
<accession>A0A1C7NQI5</accession>
<dbReference type="STRING" id="101091.A0A1C7NQI5"/>
<evidence type="ECO:0000256" key="5">
    <source>
        <dbReference type="RuleBase" id="RU361277"/>
    </source>
</evidence>
<proteinExistence type="inferred from homology"/>
<dbReference type="FunFam" id="3.40.50.720:FF:000022">
    <property type="entry name" value="Cinnamyl alcohol dehydrogenase"/>
    <property type="match status" value="1"/>
</dbReference>
<dbReference type="GO" id="GO:0016616">
    <property type="term" value="F:oxidoreductase activity, acting on the CH-OH group of donors, NAD or NADP as acceptor"/>
    <property type="evidence" value="ECO:0007669"/>
    <property type="project" value="InterPro"/>
</dbReference>
<name>A0A1C7NQI5_9FUNG</name>
<dbReference type="Pfam" id="PF00107">
    <property type="entry name" value="ADH_zinc_N"/>
    <property type="match status" value="1"/>
</dbReference>
<dbReference type="InterPro" id="IPR013149">
    <property type="entry name" value="ADH-like_C"/>
</dbReference>
<evidence type="ECO:0000313" key="7">
    <source>
        <dbReference type="EMBL" id="OBZ91362.1"/>
    </source>
</evidence>
<evidence type="ECO:0000259" key="6">
    <source>
        <dbReference type="SMART" id="SM00829"/>
    </source>
</evidence>
<dbReference type="SUPFAM" id="SSF50129">
    <property type="entry name" value="GroES-like"/>
    <property type="match status" value="1"/>
</dbReference>
<dbReference type="Gene3D" id="3.90.180.10">
    <property type="entry name" value="Medium-chain alcohol dehydrogenases, catalytic domain"/>
    <property type="match status" value="1"/>
</dbReference>
<dbReference type="InterPro" id="IPR011032">
    <property type="entry name" value="GroES-like_sf"/>
</dbReference>
<evidence type="ECO:0000256" key="3">
    <source>
        <dbReference type="ARBA" id="ARBA00022833"/>
    </source>
</evidence>
<dbReference type="AlphaFoldDB" id="A0A1C7NQI5"/>
<comment type="similarity">
    <text evidence="5">Belongs to the zinc-containing alcohol dehydrogenase family.</text>
</comment>
<keyword evidence="2 5" id="KW-0479">Metal-binding</keyword>
<dbReference type="InParanoid" id="A0A1C7NQI5"/>
<dbReference type="Pfam" id="PF08240">
    <property type="entry name" value="ADH_N"/>
    <property type="match status" value="1"/>
</dbReference>
<keyword evidence="8" id="KW-1185">Reference proteome</keyword>
<evidence type="ECO:0000313" key="8">
    <source>
        <dbReference type="Proteomes" id="UP000093000"/>
    </source>
</evidence>
<dbReference type="PROSITE" id="PS00059">
    <property type="entry name" value="ADH_ZINC"/>
    <property type="match status" value="1"/>
</dbReference>
<dbReference type="FunCoup" id="A0A1C7NQI5">
    <property type="interactions" value="328"/>
</dbReference>
<keyword evidence="4" id="KW-0560">Oxidoreductase</keyword>
<dbReference type="EMBL" id="LUGH01000013">
    <property type="protein sequence ID" value="OBZ91362.1"/>
    <property type="molecule type" value="Genomic_DNA"/>
</dbReference>
<dbReference type="SUPFAM" id="SSF51735">
    <property type="entry name" value="NAD(P)-binding Rossmann-fold domains"/>
    <property type="match status" value="1"/>
</dbReference>
<comment type="cofactor">
    <cofactor evidence="1 5">
        <name>Zn(2+)</name>
        <dbReference type="ChEBI" id="CHEBI:29105"/>
    </cofactor>
</comment>
<dbReference type="PANTHER" id="PTHR42683">
    <property type="entry name" value="ALDEHYDE REDUCTASE"/>
    <property type="match status" value="1"/>
</dbReference>
<dbReference type="InterPro" id="IPR020843">
    <property type="entry name" value="ER"/>
</dbReference>
<evidence type="ECO:0000256" key="4">
    <source>
        <dbReference type="ARBA" id="ARBA00023002"/>
    </source>
</evidence>
<dbReference type="Proteomes" id="UP000093000">
    <property type="component" value="Unassembled WGS sequence"/>
</dbReference>
<feature type="domain" description="Enoyl reductase (ER)" evidence="6">
    <location>
        <begin position="17"/>
        <end position="348"/>
    </location>
</feature>
<reference evidence="7 8" key="1">
    <citation type="submission" date="2016-03" db="EMBL/GenBank/DDBJ databases">
        <title>Choanephora cucurbitarum.</title>
        <authorList>
            <person name="Min B."/>
            <person name="Park H."/>
            <person name="Park J.-H."/>
            <person name="Shin H.-D."/>
            <person name="Choi I.-G."/>
        </authorList>
    </citation>
    <scope>NUCLEOTIDE SEQUENCE [LARGE SCALE GENOMIC DNA]</scope>
    <source>
        <strain evidence="7 8">KUS-F28377</strain>
    </source>
</reference>
<dbReference type="InterPro" id="IPR002328">
    <property type="entry name" value="ADH_Zn_CS"/>
</dbReference>
<dbReference type="InterPro" id="IPR036291">
    <property type="entry name" value="NAD(P)-bd_dom_sf"/>
</dbReference>
<dbReference type="InterPro" id="IPR047109">
    <property type="entry name" value="CAD-like"/>
</dbReference>
<comment type="caution">
    <text evidence="7">The sequence shown here is derived from an EMBL/GenBank/DDBJ whole genome shotgun (WGS) entry which is preliminary data.</text>
</comment>